<sequence length="237" mass="25255">MERRKFLIGAGSLAAGAAAATGTGAFTSVSANRTVSVNVTGDESALLGITANDAQSVGEYVGGTDGGQLTIDLDEDENGDAEGLNQDAVTTIGDPDDYETEYVFKIENQGTQPVFIQLSYDFTDASWADAGKDQSYLEFIGRGNELERVVGEYRHRHVGTFPMQRPDGTTVGGGPAGGSGRFGQKQQIYGWTRSDEYQTLDVGESWYFTILVDTTGEDAQPSDDLSGTLNIHANAEL</sequence>
<dbReference type="InterPro" id="IPR006311">
    <property type="entry name" value="TAT_signal"/>
</dbReference>
<protein>
    <submittedName>
        <fullName evidence="2">Uncharacterized protein</fullName>
    </submittedName>
</protein>
<evidence type="ECO:0000256" key="1">
    <source>
        <dbReference type="SAM" id="MobiDB-lite"/>
    </source>
</evidence>
<dbReference type="GeneID" id="79267437"/>
<proteinExistence type="predicted"/>
<accession>A0ABD5ZQW7</accession>
<keyword evidence="3" id="KW-1185">Reference proteome</keyword>
<dbReference type="AlphaFoldDB" id="A0ABD5ZQW7"/>
<dbReference type="PROSITE" id="PS51318">
    <property type="entry name" value="TAT"/>
    <property type="match status" value="1"/>
</dbReference>
<dbReference type="EMBL" id="JBHTAP010000001">
    <property type="protein sequence ID" value="MFC7235740.1"/>
    <property type="molecule type" value="Genomic_DNA"/>
</dbReference>
<organism evidence="2 3">
    <name type="scientific">Halosegnis marinus</name>
    <dbReference type="NCBI Taxonomy" id="3034023"/>
    <lineage>
        <taxon>Archaea</taxon>
        <taxon>Methanobacteriati</taxon>
        <taxon>Methanobacteriota</taxon>
        <taxon>Stenosarchaea group</taxon>
        <taxon>Halobacteria</taxon>
        <taxon>Halobacteriales</taxon>
        <taxon>Natronomonadaceae</taxon>
        <taxon>Halosegnis</taxon>
    </lineage>
</organism>
<gene>
    <name evidence="2" type="ORF">ACFQJ4_10475</name>
</gene>
<name>A0ABD5ZQW7_9EURY</name>
<reference evidence="2 3" key="1">
    <citation type="journal article" date="2019" name="Int. J. Syst. Evol. Microbiol.">
        <title>The Global Catalogue of Microorganisms (GCM) 10K type strain sequencing project: providing services to taxonomists for standard genome sequencing and annotation.</title>
        <authorList>
            <consortium name="The Broad Institute Genomics Platform"/>
            <consortium name="The Broad Institute Genome Sequencing Center for Infectious Disease"/>
            <person name="Wu L."/>
            <person name="Ma J."/>
        </authorList>
    </citation>
    <scope>NUCLEOTIDE SEQUENCE [LARGE SCALE GENOMIC DNA]</scope>
    <source>
        <strain evidence="2 3">DT85</strain>
    </source>
</reference>
<feature type="region of interest" description="Disordered" evidence="1">
    <location>
        <begin position="159"/>
        <end position="183"/>
    </location>
</feature>
<comment type="caution">
    <text evidence="2">The sequence shown here is derived from an EMBL/GenBank/DDBJ whole genome shotgun (WGS) entry which is preliminary data.</text>
</comment>
<feature type="compositionally biased region" description="Gly residues" evidence="1">
    <location>
        <begin position="170"/>
        <end position="181"/>
    </location>
</feature>
<evidence type="ECO:0000313" key="2">
    <source>
        <dbReference type="EMBL" id="MFC7235740.1"/>
    </source>
</evidence>
<evidence type="ECO:0000313" key="3">
    <source>
        <dbReference type="Proteomes" id="UP001596398"/>
    </source>
</evidence>
<dbReference type="Proteomes" id="UP001596398">
    <property type="component" value="Unassembled WGS sequence"/>
</dbReference>
<dbReference type="RefSeq" id="WP_276233879.1">
    <property type="nucleotide sequence ID" value="NZ_CP119802.1"/>
</dbReference>